<feature type="region of interest" description="Disordered" evidence="3">
    <location>
        <begin position="236"/>
        <end position="321"/>
    </location>
</feature>
<organism evidence="9 10">
    <name type="scientific">Lachnellula subtilissima</name>
    <dbReference type="NCBI Taxonomy" id="602034"/>
    <lineage>
        <taxon>Eukaryota</taxon>
        <taxon>Fungi</taxon>
        <taxon>Dikarya</taxon>
        <taxon>Ascomycota</taxon>
        <taxon>Pezizomycotina</taxon>
        <taxon>Leotiomycetes</taxon>
        <taxon>Helotiales</taxon>
        <taxon>Lachnaceae</taxon>
        <taxon>Lachnellula</taxon>
    </lineage>
</organism>
<feature type="domain" description="Trs120/TRAPPC9 TPR region" evidence="5">
    <location>
        <begin position="524"/>
        <end position="718"/>
    </location>
</feature>
<evidence type="ECO:0000259" key="5">
    <source>
        <dbReference type="Pfam" id="PF26251"/>
    </source>
</evidence>
<dbReference type="InterPro" id="IPR058563">
    <property type="entry name" value="Trs120_TRAPPC9_N"/>
</dbReference>
<feature type="domain" description="Trs120/TRAPPC9 first Ig-like" evidence="6">
    <location>
        <begin position="778"/>
        <end position="907"/>
    </location>
</feature>
<feature type="compositionally biased region" description="Polar residues" evidence="3">
    <location>
        <begin position="882"/>
        <end position="896"/>
    </location>
</feature>
<sequence length="1391" mass="152932">MLDQLSPVAPARVRVVLLPIGQIKRARFLNFVERLQPENVVRLGDISPDGRPHRNMFSPLAFPTGMIVYDLTTFYPPSSHVALSPFELYREPLVFISIGDGAELDRVAYRNPRRSLNGNGAPRPEHNLRELYQDLEDVRDRYPKGLVHQLLLFDYVHPTSAGPLPEGLVAVPPPAQCNITTLKTIMCDISSLLLAEMTTLAKSLQALNTIESPSQSQGSRQHNGTGQADLLSRRNSHISSAAQNSRSESPGDSHDRNHVRMSMPVLRSTDSNASSSSGRPTTPQNSAQTDLPTTFDQIVGPNKSDSTPSQRPISSRLTSTEPVRDISRDRVSVQGFGPGSISERSRNIGKGRIGVVIGSLYLQAGRWGDALRELTEAGAIAKYNLDHLWHAKSLDYILVSMLMLAWTGLDFQIPQICYITEKALLASSSGEPKSPASNRLVSLQNLVVLLPELLDRILNLYARAANNTGEALPQFPFSESAVRFSKLLSVIHLAGGELDDDVLQLLVVSTPFKKATERCLASPSTLGLLGYYRKKAMVMRELVKVLIPGLVHARIKGAAEMGVHPAAGLAALNSINGSTHGAGALDLGEGDVENGVDSFLGLLGQTYGVVSSVDAFGETELHDDSNEAAIARIVKNATFRAFGGQSLKMDVLRSCINFSEALPDFHGVLRFTADLLRTAGSGVAPGPRSDDASPSITREEQVRLATNITRTLGAARSLGVKNIAAEYWDEFLVRGVELEALPFARTPIPHKKNELPGTTAVASSRGIVYLWLARAQFFRVTLQNPYEFDVEIESIKLESEGVIFASSVQKTVIGPYRTQILSVSGTPKGAGQLKITGCIVRVRGCRERRFPIFEEPWSPQSAVKVKTIGVAAIFKPKDRPTSTDSRSTISPTMTPPKTTSIGLNVIERQPVVIVKSNTLSQSAVMVLEGERQRFSVTLENLSKDTPVDLLLFSFKDSTQAPLQTAISNRDASPAELYEYELIFARKQALRWVPKAGEKPHIEPGSTSTFEMEILGKPGLTTATVQVDYAYLGVSPTEVQDDFHTRQVSLPLTITVNASVELARMDILPLTGSIPRSIWTDTQRNKDTKKDITPEDYCLLLLDLRNAWPSHLHIHLEVSDGGMIDEEILPGNTSRIMFPIPRIFLDDPHAGIPALDPSRQRQFVVSAGPVSAESERSSREAFWYREQILKMLHGTWHTKSGPSRNGEIELRGIRLSQRMIEAVKIEEIGIELMVNGATSPKPRHEVFTDSFAEFKVRISNRTTAPIFPMLRVQPSLRNQPHNVSLDLSRKLIWNGILQQALPQIPGKESVEIGIGMTALCRGEFEISASVEEARLKELSLEEGKGSVTRPRANTRAMMDALLGAKERRMWHSREPCLVVVRDEDSSDDDDNE</sequence>
<dbReference type="Proteomes" id="UP000462212">
    <property type="component" value="Unassembled WGS sequence"/>
</dbReference>
<feature type="domain" description="Trs120/TRAPPC9 third Ig-like" evidence="7">
    <location>
        <begin position="1059"/>
        <end position="1222"/>
    </location>
</feature>
<dbReference type="GO" id="GO:0005802">
    <property type="term" value="C:trans-Golgi network"/>
    <property type="evidence" value="ECO:0007669"/>
    <property type="project" value="TreeGrafter"/>
</dbReference>
<proteinExistence type="predicted"/>
<dbReference type="InterPro" id="IPR013935">
    <property type="entry name" value="Trs120_TRAPPC9"/>
</dbReference>
<feature type="compositionally biased region" description="Polar residues" evidence="3">
    <location>
        <begin position="268"/>
        <end position="296"/>
    </location>
</feature>
<dbReference type="InterPro" id="IPR058568">
    <property type="entry name" value="Ig_TRAPPC9_Trs120_4th"/>
</dbReference>
<feature type="compositionally biased region" description="Polar residues" evidence="3">
    <location>
        <begin position="237"/>
        <end position="248"/>
    </location>
</feature>
<evidence type="ECO:0000259" key="8">
    <source>
        <dbReference type="Pfam" id="PF26283"/>
    </source>
</evidence>
<accession>A0A8H8U5D5</accession>
<keyword evidence="2" id="KW-0333">Golgi apparatus</keyword>
<comment type="subcellular location">
    <subcellularLocation>
        <location evidence="1">Golgi apparatus</location>
    </subcellularLocation>
</comment>
<dbReference type="Pfam" id="PF26280">
    <property type="entry name" value="Ig_TRAPPC9-Trs120_2nd"/>
    <property type="match status" value="1"/>
</dbReference>
<evidence type="ECO:0000313" key="9">
    <source>
        <dbReference type="EMBL" id="TVY32025.1"/>
    </source>
</evidence>
<evidence type="ECO:0000256" key="1">
    <source>
        <dbReference type="ARBA" id="ARBA00004555"/>
    </source>
</evidence>
<dbReference type="Pfam" id="PF08626">
    <property type="entry name" value="TRAPPC9-Trs120"/>
    <property type="match status" value="1"/>
</dbReference>
<feature type="domain" description="Trs120/TRAPPC9 fourth Ig-like" evidence="8">
    <location>
        <begin position="1240"/>
        <end position="1380"/>
    </location>
</feature>
<dbReference type="Pfam" id="PF26283">
    <property type="entry name" value="Ig_TRAPPC9-Trs120_4th"/>
    <property type="match status" value="1"/>
</dbReference>
<evidence type="ECO:0000259" key="4">
    <source>
        <dbReference type="Pfam" id="PF08626"/>
    </source>
</evidence>
<feature type="domain" description="Trs120/TRAPPC9 N-terminal" evidence="4">
    <location>
        <begin position="5"/>
        <end position="417"/>
    </location>
</feature>
<dbReference type="Pfam" id="PF26282">
    <property type="entry name" value="Ig_TRAPPC9-Trs120_3rd"/>
    <property type="match status" value="1"/>
</dbReference>
<dbReference type="PANTHER" id="PTHR21512">
    <property type="entry name" value="TRAFFICKING PROTEIN PARTICLE COMPLEX SUBUNIT 9"/>
    <property type="match status" value="1"/>
</dbReference>
<dbReference type="EMBL" id="QGMJ01001184">
    <property type="protein sequence ID" value="TVY32025.1"/>
    <property type="molecule type" value="Genomic_DNA"/>
</dbReference>
<reference evidence="9 10" key="1">
    <citation type="submission" date="2018-05" db="EMBL/GenBank/DDBJ databases">
        <title>Genome sequencing and assembly of the regulated plant pathogen Lachnellula willkommii and related sister species for the development of diagnostic species identification markers.</title>
        <authorList>
            <person name="Giroux E."/>
            <person name="Bilodeau G."/>
        </authorList>
    </citation>
    <scope>NUCLEOTIDE SEQUENCE [LARGE SCALE GENOMIC DNA]</scope>
    <source>
        <strain evidence="9 10">CBS 197.66</strain>
    </source>
</reference>
<dbReference type="InterPro" id="IPR058567">
    <property type="entry name" value="Ig_TRAPPC9_Trs120_3rd"/>
</dbReference>
<feature type="region of interest" description="Disordered" evidence="3">
    <location>
        <begin position="877"/>
        <end position="896"/>
    </location>
</feature>
<feature type="compositionally biased region" description="Polar residues" evidence="3">
    <location>
        <begin position="303"/>
        <end position="321"/>
    </location>
</feature>
<gene>
    <name evidence="9" type="primary">trs120</name>
    <name evidence="9" type="ORF">LSUB1_G008599</name>
</gene>
<dbReference type="PANTHER" id="PTHR21512:SF5">
    <property type="entry name" value="TRAFFICKING PROTEIN PARTICLE COMPLEX SUBUNIT 9"/>
    <property type="match status" value="1"/>
</dbReference>
<evidence type="ECO:0000313" key="10">
    <source>
        <dbReference type="Proteomes" id="UP000462212"/>
    </source>
</evidence>
<evidence type="ECO:0000256" key="3">
    <source>
        <dbReference type="SAM" id="MobiDB-lite"/>
    </source>
</evidence>
<feature type="compositionally biased region" description="Basic and acidic residues" evidence="3">
    <location>
        <begin position="249"/>
        <end position="258"/>
    </location>
</feature>
<evidence type="ECO:0000256" key="2">
    <source>
        <dbReference type="ARBA" id="ARBA00023034"/>
    </source>
</evidence>
<evidence type="ECO:0000259" key="6">
    <source>
        <dbReference type="Pfam" id="PF26254"/>
    </source>
</evidence>
<comment type="caution">
    <text evidence="9">The sequence shown here is derived from an EMBL/GenBank/DDBJ whole genome shotgun (WGS) entry which is preliminary data.</text>
</comment>
<dbReference type="InterPro" id="IPR058565">
    <property type="entry name" value="Ig_TRAPPC9_Trs120_1st"/>
</dbReference>
<keyword evidence="10" id="KW-1185">Reference proteome</keyword>
<protein>
    <submittedName>
        <fullName evidence="9">Transport protein particle subunit</fullName>
    </submittedName>
</protein>
<evidence type="ECO:0000259" key="7">
    <source>
        <dbReference type="Pfam" id="PF26282"/>
    </source>
</evidence>
<dbReference type="Pfam" id="PF26254">
    <property type="entry name" value="Ig_TRAPPC9-Trs120_1st"/>
    <property type="match status" value="1"/>
</dbReference>
<name>A0A8H8U5D5_9HELO</name>
<dbReference type="InterPro" id="IPR058564">
    <property type="entry name" value="TPR_TRAPPC9_Trs120"/>
</dbReference>
<dbReference type="Pfam" id="PF26251">
    <property type="entry name" value="TPR_TRAPPC9-Trs120"/>
    <property type="match status" value="2"/>
</dbReference>
<feature type="domain" description="Trs120/TRAPPC9 TPR region" evidence="5">
    <location>
        <begin position="447"/>
        <end position="515"/>
    </location>
</feature>
<dbReference type="OrthoDB" id="27962at2759"/>